<protein>
    <submittedName>
        <fullName evidence="1">Uncharacterized protein</fullName>
    </submittedName>
</protein>
<dbReference type="AlphaFoldDB" id="A0A1C7M3D9"/>
<proteinExistence type="predicted"/>
<keyword evidence="2" id="KW-1185">Reference proteome</keyword>
<gene>
    <name evidence="1" type="ORF">A0H81_08817</name>
</gene>
<accession>A0A1C7M3D9</accession>
<dbReference type="EMBL" id="LUGG01000011">
    <property type="protein sequence ID" value="OBZ71460.1"/>
    <property type="molecule type" value="Genomic_DNA"/>
</dbReference>
<comment type="caution">
    <text evidence="1">The sequence shown here is derived from an EMBL/GenBank/DDBJ whole genome shotgun (WGS) entry which is preliminary data.</text>
</comment>
<organism evidence="1 2">
    <name type="scientific">Grifola frondosa</name>
    <name type="common">Maitake</name>
    <name type="synonym">Polyporus frondosus</name>
    <dbReference type="NCBI Taxonomy" id="5627"/>
    <lineage>
        <taxon>Eukaryota</taxon>
        <taxon>Fungi</taxon>
        <taxon>Dikarya</taxon>
        <taxon>Basidiomycota</taxon>
        <taxon>Agaricomycotina</taxon>
        <taxon>Agaricomycetes</taxon>
        <taxon>Polyporales</taxon>
        <taxon>Grifolaceae</taxon>
        <taxon>Grifola</taxon>
    </lineage>
</organism>
<name>A0A1C7M3D9_GRIFR</name>
<evidence type="ECO:0000313" key="1">
    <source>
        <dbReference type="EMBL" id="OBZ71460.1"/>
    </source>
</evidence>
<reference evidence="1 2" key="1">
    <citation type="submission" date="2016-03" db="EMBL/GenBank/DDBJ databases">
        <title>Whole genome sequencing of Grifola frondosa 9006-11.</title>
        <authorList>
            <person name="Min B."/>
            <person name="Park H."/>
            <person name="Kim J.-G."/>
            <person name="Cho H."/>
            <person name="Oh Y.-L."/>
            <person name="Kong W.-S."/>
            <person name="Choi I.-G."/>
        </authorList>
    </citation>
    <scope>NUCLEOTIDE SEQUENCE [LARGE SCALE GENOMIC DNA]</scope>
    <source>
        <strain evidence="1 2">9006-11</strain>
    </source>
</reference>
<evidence type="ECO:0000313" key="2">
    <source>
        <dbReference type="Proteomes" id="UP000092993"/>
    </source>
</evidence>
<sequence>MWVSNRTNPARWNLVAIRSLVPHLTVHTDVWSRSNSTDGHASHTKHHLRCRLHFDSCCTQGRGKYVIHIGKYGGVLRSRATYRFSWACSYDLSHVASDMRSGHLVYATVGAQSGCGLLHTNRYGALTNAAYQA</sequence>
<dbReference type="Proteomes" id="UP000092993">
    <property type="component" value="Unassembled WGS sequence"/>
</dbReference>